<dbReference type="InterPro" id="IPR002028">
    <property type="entry name" value="Trp_synthase_suA"/>
</dbReference>
<comment type="function">
    <text evidence="1 9">The alpha subunit is responsible for the aldol cleavage of indoleglycerol phosphate to indole and glyceraldehyde 3-phosphate.</text>
</comment>
<dbReference type="InterPro" id="IPR011060">
    <property type="entry name" value="RibuloseP-bd_barrel"/>
</dbReference>
<dbReference type="PANTHER" id="PTHR43406">
    <property type="entry name" value="TRYPTOPHAN SYNTHASE, ALPHA CHAIN"/>
    <property type="match status" value="1"/>
</dbReference>
<feature type="active site" description="Proton acceptor" evidence="9">
    <location>
        <position position="60"/>
    </location>
</feature>
<comment type="caution">
    <text evidence="11">The sequence shown here is derived from an EMBL/GenBank/DDBJ whole genome shotgun (WGS) entry which is preliminary data.</text>
</comment>
<dbReference type="HAMAP" id="MF_00131">
    <property type="entry name" value="Trp_synth_alpha"/>
    <property type="match status" value="1"/>
</dbReference>
<evidence type="ECO:0000256" key="9">
    <source>
        <dbReference type="HAMAP-Rule" id="MF_00131"/>
    </source>
</evidence>
<evidence type="ECO:0000256" key="8">
    <source>
        <dbReference type="ARBA" id="ARBA00049047"/>
    </source>
</evidence>
<comment type="subunit">
    <text evidence="3 9">Tetramer of two alpha and two beta chains.</text>
</comment>
<dbReference type="Pfam" id="PF00290">
    <property type="entry name" value="Trp_syntA"/>
    <property type="match status" value="1"/>
</dbReference>
<reference evidence="11" key="2">
    <citation type="submission" date="2020-01" db="EMBL/GenBank/DDBJ databases">
        <authorList>
            <person name="Campanaro S."/>
        </authorList>
    </citation>
    <scope>NUCLEOTIDE SEQUENCE</scope>
    <source>
        <strain evidence="11">AS06rmzACSIP_7</strain>
    </source>
</reference>
<dbReference type="EMBL" id="JAAYEE010000080">
    <property type="protein sequence ID" value="NLW34747.1"/>
    <property type="molecule type" value="Genomic_DNA"/>
</dbReference>
<evidence type="ECO:0000313" key="12">
    <source>
        <dbReference type="Proteomes" id="UP000777265"/>
    </source>
</evidence>
<dbReference type="SUPFAM" id="SSF51366">
    <property type="entry name" value="Ribulose-phoshate binding barrel"/>
    <property type="match status" value="1"/>
</dbReference>
<reference evidence="11" key="1">
    <citation type="journal article" date="2020" name="Biotechnol. Biofuels">
        <title>New insights from the biogas microbiome by comprehensive genome-resolved metagenomics of nearly 1600 species originating from multiple anaerobic digesters.</title>
        <authorList>
            <person name="Campanaro S."/>
            <person name="Treu L."/>
            <person name="Rodriguez-R L.M."/>
            <person name="Kovalovszki A."/>
            <person name="Ziels R.M."/>
            <person name="Maus I."/>
            <person name="Zhu X."/>
            <person name="Kougias P.G."/>
            <person name="Basile A."/>
            <person name="Luo G."/>
            <person name="Schluter A."/>
            <person name="Konstantinidis K.T."/>
            <person name="Angelidaki I."/>
        </authorList>
    </citation>
    <scope>NUCLEOTIDE SEQUENCE</scope>
    <source>
        <strain evidence="11">AS06rmzACSIP_7</strain>
    </source>
</reference>
<keyword evidence="5 9" id="KW-0822">Tryptophan biosynthesis</keyword>
<evidence type="ECO:0000313" key="11">
    <source>
        <dbReference type="EMBL" id="NLW34747.1"/>
    </source>
</evidence>
<dbReference type="PANTHER" id="PTHR43406:SF1">
    <property type="entry name" value="TRYPTOPHAN SYNTHASE ALPHA CHAIN, CHLOROPLASTIC"/>
    <property type="match status" value="1"/>
</dbReference>
<comment type="similarity">
    <text evidence="9 10">Belongs to the TrpA family.</text>
</comment>
<proteinExistence type="inferred from homology"/>
<keyword evidence="6 9" id="KW-0057">Aromatic amino acid biosynthesis</keyword>
<evidence type="ECO:0000256" key="2">
    <source>
        <dbReference type="ARBA" id="ARBA00004733"/>
    </source>
</evidence>
<dbReference type="GO" id="GO:0004834">
    <property type="term" value="F:tryptophan synthase activity"/>
    <property type="evidence" value="ECO:0007669"/>
    <property type="project" value="UniProtKB-UniRule"/>
</dbReference>
<keyword evidence="4 9" id="KW-0028">Amino-acid biosynthesis</keyword>
<organism evidence="11 12">
    <name type="scientific">Syntrophorhabdus aromaticivorans</name>
    <dbReference type="NCBI Taxonomy" id="328301"/>
    <lineage>
        <taxon>Bacteria</taxon>
        <taxon>Pseudomonadati</taxon>
        <taxon>Thermodesulfobacteriota</taxon>
        <taxon>Syntrophorhabdia</taxon>
        <taxon>Syntrophorhabdales</taxon>
        <taxon>Syntrophorhabdaceae</taxon>
        <taxon>Syntrophorhabdus</taxon>
    </lineage>
</organism>
<dbReference type="InterPro" id="IPR013785">
    <property type="entry name" value="Aldolase_TIM"/>
</dbReference>
<dbReference type="GO" id="GO:0005829">
    <property type="term" value="C:cytosol"/>
    <property type="evidence" value="ECO:0007669"/>
    <property type="project" value="TreeGrafter"/>
</dbReference>
<dbReference type="EC" id="4.2.1.20" evidence="9"/>
<dbReference type="InterPro" id="IPR018204">
    <property type="entry name" value="Trp_synthase_alpha_AS"/>
</dbReference>
<evidence type="ECO:0000256" key="3">
    <source>
        <dbReference type="ARBA" id="ARBA00011270"/>
    </source>
</evidence>
<dbReference type="Gene3D" id="3.20.20.70">
    <property type="entry name" value="Aldolase class I"/>
    <property type="match status" value="1"/>
</dbReference>
<evidence type="ECO:0000256" key="10">
    <source>
        <dbReference type="RuleBase" id="RU003662"/>
    </source>
</evidence>
<evidence type="ECO:0000256" key="5">
    <source>
        <dbReference type="ARBA" id="ARBA00022822"/>
    </source>
</evidence>
<evidence type="ECO:0000256" key="1">
    <source>
        <dbReference type="ARBA" id="ARBA00003365"/>
    </source>
</evidence>
<comment type="pathway">
    <text evidence="2 9">Amino-acid biosynthesis; L-tryptophan biosynthesis; L-tryptophan from chorismate: step 5/5.</text>
</comment>
<protein>
    <recommendedName>
        <fullName evidence="9">Tryptophan synthase alpha chain</fullName>
        <ecNumber evidence="9">4.2.1.20</ecNumber>
    </recommendedName>
</protein>
<dbReference type="STRING" id="909663.GCA_000512235_02038"/>
<dbReference type="PROSITE" id="PS00167">
    <property type="entry name" value="TRP_SYNTHASE_ALPHA"/>
    <property type="match status" value="1"/>
</dbReference>
<feature type="active site" description="Proton acceptor" evidence="9">
    <location>
        <position position="49"/>
    </location>
</feature>
<evidence type="ECO:0000256" key="7">
    <source>
        <dbReference type="ARBA" id="ARBA00023239"/>
    </source>
</evidence>
<dbReference type="Proteomes" id="UP000777265">
    <property type="component" value="Unassembled WGS sequence"/>
</dbReference>
<evidence type="ECO:0000256" key="6">
    <source>
        <dbReference type="ARBA" id="ARBA00023141"/>
    </source>
</evidence>
<dbReference type="NCBIfam" id="TIGR00262">
    <property type="entry name" value="trpA"/>
    <property type="match status" value="1"/>
</dbReference>
<name>A0A351U697_9BACT</name>
<dbReference type="CDD" id="cd04724">
    <property type="entry name" value="Tryptophan_synthase_alpha"/>
    <property type="match status" value="1"/>
</dbReference>
<dbReference type="FunFam" id="3.20.20.70:FF:000037">
    <property type="entry name" value="Tryptophan synthase alpha chain"/>
    <property type="match status" value="1"/>
</dbReference>
<evidence type="ECO:0000256" key="4">
    <source>
        <dbReference type="ARBA" id="ARBA00022605"/>
    </source>
</evidence>
<comment type="catalytic activity">
    <reaction evidence="8 9">
        <text>(1S,2R)-1-C-(indol-3-yl)glycerol 3-phosphate + L-serine = D-glyceraldehyde 3-phosphate + L-tryptophan + H2O</text>
        <dbReference type="Rhea" id="RHEA:10532"/>
        <dbReference type="ChEBI" id="CHEBI:15377"/>
        <dbReference type="ChEBI" id="CHEBI:33384"/>
        <dbReference type="ChEBI" id="CHEBI:57912"/>
        <dbReference type="ChEBI" id="CHEBI:58866"/>
        <dbReference type="ChEBI" id="CHEBI:59776"/>
        <dbReference type="EC" id="4.2.1.20"/>
    </reaction>
</comment>
<dbReference type="AlphaFoldDB" id="A0A351U697"/>
<sequence length="266" mass="29410">MKRITKVFQDCARNGTKAFVPYIAAGDPNPQKTAEMLVYLADHGADIIEVGVPFSDPMADGPVIQTAMERALEAGATLRKILDLVKWFRNLYSTPIIMMGYYNPFYAHGLEKFARDARASGVDGVLTVDLPPEEAREFHGLLKKEGIASIFLLTPVSDAKRISAVKKVAGGFVYFVSVTGVTGERNTLPEEIKEKMVEIKREIPLPLVLGFGISGPDVVRNFYPYGDGFVVGSALIKRWVEAGFSLERESDFHPFYKSLVEACRGR</sequence>
<gene>
    <name evidence="9" type="primary">trpA</name>
    <name evidence="11" type="ORF">GXY80_04590</name>
</gene>
<accession>A0A351U697</accession>
<keyword evidence="7 9" id="KW-0456">Lyase</keyword>